<comment type="caution">
    <text evidence="1">The sequence shown here is derived from an EMBL/GenBank/DDBJ whole genome shotgun (WGS) entry which is preliminary data.</text>
</comment>
<keyword evidence="2" id="KW-1185">Reference proteome</keyword>
<protein>
    <submittedName>
        <fullName evidence="1">Uncharacterized protein</fullName>
    </submittedName>
</protein>
<feature type="non-terminal residue" evidence="1">
    <location>
        <position position="36"/>
    </location>
</feature>
<organism evidence="1 2">
    <name type="scientific">Nephila pilipes</name>
    <name type="common">Giant wood spider</name>
    <name type="synonym">Nephila maculata</name>
    <dbReference type="NCBI Taxonomy" id="299642"/>
    <lineage>
        <taxon>Eukaryota</taxon>
        <taxon>Metazoa</taxon>
        <taxon>Ecdysozoa</taxon>
        <taxon>Arthropoda</taxon>
        <taxon>Chelicerata</taxon>
        <taxon>Arachnida</taxon>
        <taxon>Araneae</taxon>
        <taxon>Araneomorphae</taxon>
        <taxon>Entelegynae</taxon>
        <taxon>Araneoidea</taxon>
        <taxon>Nephilidae</taxon>
        <taxon>Nephila</taxon>
    </lineage>
</organism>
<sequence>MPLPEDTGEMSSVCKVAKKTFSRINNLKNDVDIHAN</sequence>
<accession>A0A8X6TUB3</accession>
<name>A0A8X6TUB3_NEPPI</name>
<dbReference type="Proteomes" id="UP000887013">
    <property type="component" value="Unassembled WGS sequence"/>
</dbReference>
<evidence type="ECO:0000313" key="2">
    <source>
        <dbReference type="Proteomes" id="UP000887013"/>
    </source>
</evidence>
<reference evidence="1" key="1">
    <citation type="submission" date="2020-08" db="EMBL/GenBank/DDBJ databases">
        <title>Multicomponent nature underlies the extraordinary mechanical properties of spider dragline silk.</title>
        <authorList>
            <person name="Kono N."/>
            <person name="Nakamura H."/>
            <person name="Mori M."/>
            <person name="Yoshida Y."/>
            <person name="Ohtoshi R."/>
            <person name="Malay A.D."/>
            <person name="Moran D.A.P."/>
            <person name="Tomita M."/>
            <person name="Numata K."/>
            <person name="Arakawa K."/>
        </authorList>
    </citation>
    <scope>NUCLEOTIDE SEQUENCE</scope>
</reference>
<evidence type="ECO:0000313" key="1">
    <source>
        <dbReference type="EMBL" id="GFT44799.1"/>
    </source>
</evidence>
<gene>
    <name evidence="1" type="ORF">NPIL_625931</name>
</gene>
<dbReference type="EMBL" id="BMAW01015623">
    <property type="protein sequence ID" value="GFT44799.1"/>
    <property type="molecule type" value="Genomic_DNA"/>
</dbReference>
<dbReference type="AlphaFoldDB" id="A0A8X6TUB3"/>
<proteinExistence type="predicted"/>